<organism evidence="2 3">
    <name type="scientific">Candidatus Acetatifactor stercoripullorum</name>
    <dbReference type="NCBI Taxonomy" id="2838414"/>
    <lineage>
        <taxon>Bacteria</taxon>
        <taxon>Bacillati</taxon>
        <taxon>Bacillota</taxon>
        <taxon>Clostridia</taxon>
        <taxon>Lachnospirales</taxon>
        <taxon>Lachnospiraceae</taxon>
        <taxon>Acetatifactor</taxon>
    </lineage>
</organism>
<sequence>MIRIIGLGLLALILFWLERRIYEKMWNRSLFVSIAFSQQSIREGEEGELMEIIENRKRLPLAILKVKFQTDRHLLFGDTKGSRTTDKFYRNDVFRAGGGERITRHLKFVGGKRGYYTIENVDLVASDLFLTTQLVESRKTKNAVYVYPRLFDSREFRLSLEMLNGEVTARRHLLTDPFTYKGIREYQPFDDMKSINWKATAKTGELKVNQRGYTALKSVRVFFNIEDNNIMKKEECVEASFQIAAGLCAYFLKQGIQVACYGNGADILTREPVCIMPKAGSGQFETICRALARVDTSRPALDFCSLFEELLTRQSQSTITCFISPNHYENFLSLVEKYHDMGKEYIWFYPVPEYRLEEFKEGKSKEAYFPERIRKHISFLPISLS</sequence>
<evidence type="ECO:0000259" key="1">
    <source>
        <dbReference type="Pfam" id="PF01882"/>
    </source>
</evidence>
<reference evidence="2" key="1">
    <citation type="journal article" date="2021" name="PeerJ">
        <title>Extensive microbial diversity within the chicken gut microbiome revealed by metagenomics and culture.</title>
        <authorList>
            <person name="Gilroy R."/>
            <person name="Ravi A."/>
            <person name="Getino M."/>
            <person name="Pursley I."/>
            <person name="Horton D.L."/>
            <person name="Alikhan N.F."/>
            <person name="Baker D."/>
            <person name="Gharbi K."/>
            <person name="Hall N."/>
            <person name="Watson M."/>
            <person name="Adriaenssens E.M."/>
            <person name="Foster-Nyarko E."/>
            <person name="Jarju S."/>
            <person name="Secka A."/>
            <person name="Antonio M."/>
            <person name="Oren A."/>
            <person name="Chaudhuri R.R."/>
            <person name="La Ragione R."/>
            <person name="Hildebrand F."/>
            <person name="Pallen M.J."/>
        </authorList>
    </citation>
    <scope>NUCLEOTIDE SEQUENCE</scope>
    <source>
        <strain evidence="2">CHK195-6426</strain>
    </source>
</reference>
<feature type="domain" description="DUF58" evidence="1">
    <location>
        <begin position="183"/>
        <end position="324"/>
    </location>
</feature>
<reference evidence="2" key="2">
    <citation type="submission" date="2021-04" db="EMBL/GenBank/DDBJ databases">
        <authorList>
            <person name="Gilroy R."/>
        </authorList>
    </citation>
    <scope>NUCLEOTIDE SEQUENCE</scope>
    <source>
        <strain evidence="2">CHK195-6426</strain>
    </source>
</reference>
<dbReference type="PANTHER" id="PTHR34351">
    <property type="entry name" value="SLR1927 PROTEIN-RELATED"/>
    <property type="match status" value="1"/>
</dbReference>
<comment type="caution">
    <text evidence="2">The sequence shown here is derived from an EMBL/GenBank/DDBJ whole genome shotgun (WGS) entry which is preliminary data.</text>
</comment>
<evidence type="ECO:0000313" key="3">
    <source>
        <dbReference type="Proteomes" id="UP000824265"/>
    </source>
</evidence>
<dbReference type="EMBL" id="DXGH01000032">
    <property type="protein sequence ID" value="HIW81034.1"/>
    <property type="molecule type" value="Genomic_DNA"/>
</dbReference>
<dbReference type="PANTHER" id="PTHR34351:SF2">
    <property type="entry name" value="DUF58 DOMAIN-CONTAINING PROTEIN"/>
    <property type="match status" value="1"/>
</dbReference>
<dbReference type="Proteomes" id="UP000824265">
    <property type="component" value="Unassembled WGS sequence"/>
</dbReference>
<proteinExistence type="predicted"/>
<dbReference type="RefSeq" id="WP_318704282.1">
    <property type="nucleotide sequence ID" value="NZ_CALWMU010000024.1"/>
</dbReference>
<name>A0A9D1R4C4_9FIRM</name>
<dbReference type="InterPro" id="IPR002881">
    <property type="entry name" value="DUF58"/>
</dbReference>
<accession>A0A9D1R4C4</accession>
<protein>
    <submittedName>
        <fullName evidence="2">DUF58 domain-containing protein</fullName>
    </submittedName>
</protein>
<gene>
    <name evidence="2" type="ORF">H9742_05805</name>
</gene>
<evidence type="ECO:0000313" key="2">
    <source>
        <dbReference type="EMBL" id="HIW81034.1"/>
    </source>
</evidence>
<dbReference type="AlphaFoldDB" id="A0A9D1R4C4"/>
<dbReference type="Pfam" id="PF01882">
    <property type="entry name" value="DUF58"/>
    <property type="match status" value="1"/>
</dbReference>